<evidence type="ECO:0000313" key="7">
    <source>
        <dbReference type="Proteomes" id="UP000718451"/>
    </source>
</evidence>
<dbReference type="GO" id="GO:0016787">
    <property type="term" value="F:hydrolase activity"/>
    <property type="evidence" value="ECO:0007669"/>
    <property type="project" value="UniProtKB-KW"/>
</dbReference>
<evidence type="ECO:0000313" key="6">
    <source>
        <dbReference type="EMBL" id="NKI30752.1"/>
    </source>
</evidence>
<keyword evidence="7" id="KW-1185">Reference proteome</keyword>
<protein>
    <submittedName>
        <fullName evidence="6">Glycoside hydrolase family 43 protein</fullName>
    </submittedName>
</protein>
<dbReference type="InterPro" id="IPR006710">
    <property type="entry name" value="Glyco_hydro_43"/>
</dbReference>
<dbReference type="CDD" id="cd09000">
    <property type="entry name" value="GH43_SXA-like"/>
    <property type="match status" value="1"/>
</dbReference>
<dbReference type="PANTHER" id="PTHR42812:SF12">
    <property type="entry name" value="BETA-XYLOSIDASE-RELATED"/>
    <property type="match status" value="1"/>
</dbReference>
<evidence type="ECO:0000256" key="2">
    <source>
        <dbReference type="ARBA" id="ARBA00022801"/>
    </source>
</evidence>
<keyword evidence="2 4" id="KW-0378">Hydrolase</keyword>
<name>A0ABX1GLG9_9FLAO</name>
<dbReference type="EMBL" id="JAAWWL010000001">
    <property type="protein sequence ID" value="NKI30752.1"/>
    <property type="molecule type" value="Genomic_DNA"/>
</dbReference>
<dbReference type="Gene3D" id="2.60.120.200">
    <property type="match status" value="1"/>
</dbReference>
<evidence type="ECO:0000256" key="1">
    <source>
        <dbReference type="ARBA" id="ARBA00009865"/>
    </source>
</evidence>
<keyword evidence="3 4" id="KW-0326">Glycosidase</keyword>
<dbReference type="Gene3D" id="2.115.10.20">
    <property type="entry name" value="Glycosyl hydrolase domain, family 43"/>
    <property type="match status" value="1"/>
</dbReference>
<dbReference type="InterPro" id="IPR051795">
    <property type="entry name" value="Glycosyl_Hydrlase_43"/>
</dbReference>
<reference evidence="6 7" key="1">
    <citation type="submission" date="2020-04" db="EMBL/GenBank/DDBJ databases">
        <authorList>
            <person name="Yoon J."/>
        </authorList>
    </citation>
    <scope>NUCLEOTIDE SEQUENCE [LARGE SCALE GENOMIC DNA]</scope>
    <source>
        <strain evidence="6 7">DJ-13</strain>
    </source>
</reference>
<dbReference type="PANTHER" id="PTHR42812">
    <property type="entry name" value="BETA-XYLOSIDASE"/>
    <property type="match status" value="1"/>
</dbReference>
<dbReference type="InterPro" id="IPR041542">
    <property type="entry name" value="GH43_C2"/>
</dbReference>
<sequence>MTIENPILKGFNPDPSIIRVEDDYYIATSTFEWFPGVQIHHSKDLVNWELIARPLTRISQLDMKGVPDSCGVWAPCLSYDNGTFYLVYSNVKSFDGVWKDTPNYLVTTNDIRGDWSEPIYMNSRGFDGSLFHQSNGKKWFLNMLVDHRGGKFFGGIEMQEYDPIQKKVVGDVHYLSKGSELGKTEGPHLYEKKGYFYLIMAEGGTDYGHAMSIARSKVITGPYEFHPEHPFVSASEKPENYLQKTGHGDLVETRNGDWLAVFLSGRPLETNGRCTLGRETAMEEVVWKDDWPWLKEGRVARQFIEVPDLEEVQKPKTKDRIEFSPDSLPIEFQSLRIPITEDWCSLNAREGFLRLYGRESLTSLHSQSLLARRVQNFHMEASTEIEFKPENFQQMAGLVFYYNTGHYHYAHISGNYDGSKKWLSVVTANNSEMSFQDELVDVTQSNSIVIKGEMNRDELHFFYSLDGEEFIPLGNKLDASILSDDYVRDGGQQYRAAFTGCFVGICCQDLATSNKHADFKWFEYKSII</sequence>
<comment type="caution">
    <text evidence="6">The sequence shown here is derived from an EMBL/GenBank/DDBJ whole genome shotgun (WGS) entry which is preliminary data.</text>
</comment>
<evidence type="ECO:0000259" key="5">
    <source>
        <dbReference type="Pfam" id="PF17851"/>
    </source>
</evidence>
<proteinExistence type="inferred from homology"/>
<gene>
    <name evidence="6" type="ORF">HCU67_02265</name>
</gene>
<dbReference type="Pfam" id="PF17851">
    <property type="entry name" value="GH43_C2"/>
    <property type="match status" value="1"/>
</dbReference>
<dbReference type="InterPro" id="IPR023296">
    <property type="entry name" value="Glyco_hydro_beta-prop_sf"/>
</dbReference>
<dbReference type="SUPFAM" id="SSF49899">
    <property type="entry name" value="Concanavalin A-like lectins/glucanases"/>
    <property type="match status" value="1"/>
</dbReference>
<feature type="domain" description="Beta-xylosidase C-terminal Concanavalin A-like" evidence="5">
    <location>
        <begin position="320"/>
        <end position="525"/>
    </location>
</feature>
<dbReference type="SUPFAM" id="SSF75005">
    <property type="entry name" value="Arabinanase/levansucrase/invertase"/>
    <property type="match status" value="1"/>
</dbReference>
<evidence type="ECO:0000256" key="4">
    <source>
        <dbReference type="RuleBase" id="RU361187"/>
    </source>
</evidence>
<dbReference type="Pfam" id="PF04616">
    <property type="entry name" value="Glyco_hydro_43"/>
    <property type="match status" value="1"/>
</dbReference>
<organism evidence="6 7">
    <name type="scientific">Croceivirga thetidis</name>
    <dbReference type="NCBI Taxonomy" id="2721623"/>
    <lineage>
        <taxon>Bacteria</taxon>
        <taxon>Pseudomonadati</taxon>
        <taxon>Bacteroidota</taxon>
        <taxon>Flavobacteriia</taxon>
        <taxon>Flavobacteriales</taxon>
        <taxon>Flavobacteriaceae</taxon>
        <taxon>Croceivirga</taxon>
    </lineage>
</organism>
<dbReference type="InterPro" id="IPR013320">
    <property type="entry name" value="ConA-like_dom_sf"/>
</dbReference>
<dbReference type="Proteomes" id="UP000718451">
    <property type="component" value="Unassembled WGS sequence"/>
</dbReference>
<accession>A0ABX1GLG9</accession>
<comment type="similarity">
    <text evidence="1 4">Belongs to the glycosyl hydrolase 43 family.</text>
</comment>
<dbReference type="RefSeq" id="WP_168550986.1">
    <property type="nucleotide sequence ID" value="NZ_JAAWWL010000001.1"/>
</dbReference>
<evidence type="ECO:0000256" key="3">
    <source>
        <dbReference type="ARBA" id="ARBA00023295"/>
    </source>
</evidence>